<dbReference type="OMA" id="TEMTSMD"/>
<dbReference type="Ensembl" id="ENSCPOT00000039338.1">
    <property type="protein sequence ID" value="ENSCPOP00000021379.1"/>
    <property type="gene ID" value="ENSCPOG00000038035.1"/>
</dbReference>
<keyword evidence="3 9" id="KW-0812">Transmembrane</keyword>
<evidence type="ECO:0000313" key="12">
    <source>
        <dbReference type="Proteomes" id="UP000005447"/>
    </source>
</evidence>
<proteinExistence type="inferred from homology"/>
<evidence type="ECO:0000256" key="2">
    <source>
        <dbReference type="ARBA" id="ARBA00006986"/>
    </source>
</evidence>
<dbReference type="EMBL" id="AAKN02057274">
    <property type="status" value="NOT_ANNOTATED_CDS"/>
    <property type="molecule type" value="Genomic_DNA"/>
</dbReference>
<evidence type="ECO:0000256" key="4">
    <source>
        <dbReference type="ARBA" id="ARBA00022729"/>
    </source>
</evidence>
<feature type="region of interest" description="Disordered" evidence="8">
    <location>
        <begin position="104"/>
        <end position="133"/>
    </location>
</feature>
<dbReference type="KEGG" id="cpoc:100734387"/>
<evidence type="ECO:0000256" key="3">
    <source>
        <dbReference type="ARBA" id="ARBA00022692"/>
    </source>
</evidence>
<name>A0A286X7J1_CAVPO</name>
<sequence>MGPRVLLPPPPLLLLLLLLALLCRAENTAPPSSHPTQAAPSPPLSTANGSQPGAPRNNTHGWPAGAAGTPLLRSFLVLTGLAALALVYFLIRAFRLRKPQRRRYGLLANSEDPGDVASADSEEETVFESRSLR</sequence>
<dbReference type="VEuPathDB" id="HostDB:ENSCPOG00000038035"/>
<dbReference type="OrthoDB" id="5917722at2759"/>
<dbReference type="GO" id="GO:0016020">
    <property type="term" value="C:membrane"/>
    <property type="evidence" value="ECO:0007669"/>
    <property type="project" value="UniProtKB-SubCell"/>
</dbReference>
<evidence type="ECO:0000256" key="10">
    <source>
        <dbReference type="SAM" id="SignalP"/>
    </source>
</evidence>
<evidence type="ECO:0000256" key="7">
    <source>
        <dbReference type="ARBA" id="ARBA00023180"/>
    </source>
</evidence>
<dbReference type="PANTHER" id="PTHR28607:SF2">
    <property type="entry name" value="PROTEIN FAM174C"/>
    <property type="match status" value="1"/>
</dbReference>
<dbReference type="Bgee" id="ENSCPOG00000038035">
    <property type="expression patterns" value="Expressed in adrenal gland and 13 other cell types or tissues"/>
</dbReference>
<accession>A0A286X7J1</accession>
<keyword evidence="7" id="KW-0325">Glycoprotein</keyword>
<gene>
    <name evidence="11" type="primary">FAM174C</name>
</gene>
<comment type="subcellular location">
    <subcellularLocation>
        <location evidence="1">Membrane</location>
        <topology evidence="1">Single-pass type I membrane protein</topology>
    </subcellularLocation>
</comment>
<reference evidence="11" key="2">
    <citation type="submission" date="2025-08" db="UniProtKB">
        <authorList>
            <consortium name="Ensembl"/>
        </authorList>
    </citation>
    <scope>IDENTIFICATION</scope>
    <source>
        <strain evidence="11">2N</strain>
    </source>
</reference>
<evidence type="ECO:0000256" key="8">
    <source>
        <dbReference type="SAM" id="MobiDB-lite"/>
    </source>
</evidence>
<dbReference type="Pfam" id="PF06679">
    <property type="entry name" value="DUF1180"/>
    <property type="match status" value="1"/>
</dbReference>
<evidence type="ECO:0000256" key="5">
    <source>
        <dbReference type="ARBA" id="ARBA00022989"/>
    </source>
</evidence>
<dbReference type="FunCoup" id="A0A286X7J1">
    <property type="interactions" value="114"/>
</dbReference>
<keyword evidence="5 9" id="KW-1133">Transmembrane helix</keyword>
<dbReference type="GeneID" id="100734387"/>
<dbReference type="InParanoid" id="A0A286X7J1"/>
<feature type="compositionally biased region" description="Polar residues" evidence="8">
    <location>
        <begin position="29"/>
        <end position="60"/>
    </location>
</feature>
<dbReference type="GO" id="GO:0005737">
    <property type="term" value="C:cytoplasm"/>
    <property type="evidence" value="ECO:0007669"/>
    <property type="project" value="Ensembl"/>
</dbReference>
<evidence type="ECO:0000256" key="1">
    <source>
        <dbReference type="ARBA" id="ARBA00004479"/>
    </source>
</evidence>
<comment type="similarity">
    <text evidence="2">Belongs to the FAM174 family.</text>
</comment>
<keyword evidence="6 9" id="KW-0472">Membrane</keyword>
<feature type="transmembrane region" description="Helical" evidence="9">
    <location>
        <begin position="71"/>
        <end position="94"/>
    </location>
</feature>
<reference evidence="11" key="3">
    <citation type="submission" date="2025-09" db="UniProtKB">
        <authorList>
            <consortium name="Ensembl"/>
        </authorList>
    </citation>
    <scope>IDENTIFICATION</scope>
    <source>
        <strain evidence="11">2N</strain>
    </source>
</reference>
<dbReference type="CTD" id="55009"/>
<feature type="region of interest" description="Disordered" evidence="8">
    <location>
        <begin position="29"/>
        <end position="63"/>
    </location>
</feature>
<feature type="signal peptide" evidence="10">
    <location>
        <begin position="1"/>
        <end position="25"/>
    </location>
</feature>
<dbReference type="AlphaFoldDB" id="A0A286X7J1"/>
<evidence type="ECO:0000256" key="9">
    <source>
        <dbReference type="SAM" id="Phobius"/>
    </source>
</evidence>
<organism evidence="11 12">
    <name type="scientific">Cavia porcellus</name>
    <name type="common">Guinea pig</name>
    <dbReference type="NCBI Taxonomy" id="10141"/>
    <lineage>
        <taxon>Eukaryota</taxon>
        <taxon>Metazoa</taxon>
        <taxon>Chordata</taxon>
        <taxon>Craniata</taxon>
        <taxon>Vertebrata</taxon>
        <taxon>Euteleostomi</taxon>
        <taxon>Mammalia</taxon>
        <taxon>Eutheria</taxon>
        <taxon>Euarchontoglires</taxon>
        <taxon>Glires</taxon>
        <taxon>Rodentia</taxon>
        <taxon>Hystricomorpha</taxon>
        <taxon>Caviidae</taxon>
        <taxon>Cavia</taxon>
    </lineage>
</organism>
<feature type="chain" id="PRO_5011488585" evidence="10">
    <location>
        <begin position="26"/>
        <end position="133"/>
    </location>
</feature>
<keyword evidence="12" id="KW-1185">Reference proteome</keyword>
<keyword evidence="4 10" id="KW-0732">Signal</keyword>
<evidence type="ECO:0000256" key="6">
    <source>
        <dbReference type="ARBA" id="ARBA00023136"/>
    </source>
</evidence>
<reference evidence="12" key="1">
    <citation type="journal article" date="2011" name="Nature">
        <title>A high-resolution map of human evolutionary constraint using 29 mammals.</title>
        <authorList>
            <person name="Lindblad-Toh K."/>
            <person name="Garber M."/>
            <person name="Zuk O."/>
            <person name="Lin M.F."/>
            <person name="Parker B.J."/>
            <person name="Washietl S."/>
            <person name="Kheradpour P."/>
            <person name="Ernst J."/>
            <person name="Jordan G."/>
            <person name="Mauceli E."/>
            <person name="Ward L.D."/>
            <person name="Lowe C.B."/>
            <person name="Holloway A.K."/>
            <person name="Clamp M."/>
            <person name="Gnerre S."/>
            <person name="Alfoldi J."/>
            <person name="Beal K."/>
            <person name="Chang J."/>
            <person name="Clawson H."/>
            <person name="Cuff J."/>
            <person name="Di Palma F."/>
            <person name="Fitzgerald S."/>
            <person name="Flicek P."/>
            <person name="Guttman M."/>
            <person name="Hubisz M.J."/>
            <person name="Jaffe D.B."/>
            <person name="Jungreis I."/>
            <person name="Kent W.J."/>
            <person name="Kostka D."/>
            <person name="Lara M."/>
            <person name="Martins A.L."/>
            <person name="Massingham T."/>
            <person name="Moltke I."/>
            <person name="Raney B.J."/>
            <person name="Rasmussen M.D."/>
            <person name="Robinson J."/>
            <person name="Stark A."/>
            <person name="Vilella A.J."/>
            <person name="Wen J."/>
            <person name="Xie X."/>
            <person name="Zody M.C."/>
            <person name="Baldwin J."/>
            <person name="Bloom T."/>
            <person name="Chin C.W."/>
            <person name="Heiman D."/>
            <person name="Nicol R."/>
            <person name="Nusbaum C."/>
            <person name="Young S."/>
            <person name="Wilkinson J."/>
            <person name="Worley K.C."/>
            <person name="Kovar C.L."/>
            <person name="Muzny D.M."/>
            <person name="Gibbs R.A."/>
            <person name="Cree A."/>
            <person name="Dihn H.H."/>
            <person name="Fowler G."/>
            <person name="Jhangiani S."/>
            <person name="Joshi V."/>
            <person name="Lee S."/>
            <person name="Lewis L.R."/>
            <person name="Nazareth L.V."/>
            <person name="Okwuonu G."/>
            <person name="Santibanez J."/>
            <person name="Warren W.C."/>
            <person name="Mardis E.R."/>
            <person name="Weinstock G.M."/>
            <person name="Wilson R.K."/>
            <person name="Delehaunty K."/>
            <person name="Dooling D."/>
            <person name="Fronik C."/>
            <person name="Fulton L."/>
            <person name="Fulton B."/>
            <person name="Graves T."/>
            <person name="Minx P."/>
            <person name="Sodergren E."/>
            <person name="Birney E."/>
            <person name="Margulies E.H."/>
            <person name="Herrero J."/>
            <person name="Green E.D."/>
            <person name="Haussler D."/>
            <person name="Siepel A."/>
            <person name="Goldman N."/>
            <person name="Pollard K.S."/>
            <person name="Pedersen J.S."/>
            <person name="Lander E.S."/>
            <person name="Kellis M."/>
        </authorList>
    </citation>
    <scope>NUCLEOTIDE SEQUENCE [LARGE SCALE GENOMIC DNA]</scope>
    <source>
        <strain evidence="12">2N</strain>
    </source>
</reference>
<dbReference type="PANTHER" id="PTHR28607">
    <property type="entry name" value="EXPRESSED PROTEIN"/>
    <property type="match status" value="1"/>
</dbReference>
<dbReference type="Proteomes" id="UP000005447">
    <property type="component" value="Unassembled WGS sequence"/>
</dbReference>
<dbReference type="GO" id="GO:0005576">
    <property type="term" value="C:extracellular region"/>
    <property type="evidence" value="ECO:0007669"/>
    <property type="project" value="Ensembl"/>
</dbReference>
<protein>
    <submittedName>
        <fullName evidence="11">Family with sequence similarity 174 member C</fullName>
    </submittedName>
</protein>
<evidence type="ECO:0000313" key="11">
    <source>
        <dbReference type="Ensembl" id="ENSCPOP00000021379.1"/>
    </source>
</evidence>
<dbReference type="InterPro" id="IPR009565">
    <property type="entry name" value="FAM174-like"/>
</dbReference>
<dbReference type="STRING" id="10141.ENSCPOP00000021379"/>
<dbReference type="GeneTree" id="ENSGT00530000064649"/>